<dbReference type="HAMAP" id="MF_01931">
    <property type="entry name" value="PurF"/>
    <property type="match status" value="1"/>
</dbReference>
<dbReference type="InterPro" id="IPR029057">
    <property type="entry name" value="PRTase-like"/>
</dbReference>
<dbReference type="AlphaFoldDB" id="A0A2G7HKP8"/>
<feature type="binding site" evidence="7 10">
    <location>
        <position position="301"/>
    </location>
    <ligand>
        <name>Mg(2+)</name>
        <dbReference type="ChEBI" id="CHEBI:18420"/>
    </ligand>
</feature>
<evidence type="ECO:0000313" key="13">
    <source>
        <dbReference type="EMBL" id="PIH05286.1"/>
    </source>
</evidence>
<dbReference type="InterPro" id="IPR035584">
    <property type="entry name" value="PurF_N"/>
</dbReference>
<dbReference type="GO" id="GO:0051539">
    <property type="term" value="F:4 iron, 4 sulfur cluster binding"/>
    <property type="evidence" value="ECO:0007669"/>
    <property type="project" value="UniProtKB-KW"/>
</dbReference>
<keyword evidence="7 10" id="KW-0460">Magnesium</keyword>
<feature type="active site" description="Nucleophile" evidence="7 9">
    <location>
        <position position="16"/>
    </location>
</feature>
<dbReference type="UniPathway" id="UPA00074">
    <property type="reaction ID" value="UER00124"/>
</dbReference>
<comment type="pathway">
    <text evidence="1 7 8">Purine metabolism; IMP biosynthesis via de novo pathway; N(1)-(5-phospho-D-ribosyl)glycinamide from 5-phospho-alpha-D-ribose 1-diphosphate: step 1/2.</text>
</comment>
<dbReference type="Pfam" id="PF00156">
    <property type="entry name" value="Pribosyltran"/>
    <property type="match status" value="1"/>
</dbReference>
<dbReference type="NCBIfam" id="TIGR01134">
    <property type="entry name" value="purF"/>
    <property type="match status" value="1"/>
</dbReference>
<dbReference type="EMBL" id="PEIK01000003">
    <property type="protein sequence ID" value="PIH05286.1"/>
    <property type="molecule type" value="Genomic_DNA"/>
</dbReference>
<comment type="cofactor">
    <cofactor evidence="7 11">
        <name>[4Fe-4S] cluster</name>
        <dbReference type="ChEBI" id="CHEBI:49883"/>
    </cofactor>
    <text evidence="7 11">Binds 1 [4Fe-4S] cluster per subunit.</text>
</comment>
<evidence type="ECO:0000256" key="7">
    <source>
        <dbReference type="HAMAP-Rule" id="MF_01931"/>
    </source>
</evidence>
<accession>A0A2G7HKP8</accession>
<proteinExistence type="inferred from homology"/>
<feature type="binding site" evidence="7 11">
    <location>
        <position position="254"/>
    </location>
    <ligand>
        <name>[4Fe-4S] cluster</name>
        <dbReference type="ChEBI" id="CHEBI:49883"/>
    </ligand>
</feature>
<dbReference type="InterPro" id="IPR029055">
    <property type="entry name" value="Ntn_hydrolases_N"/>
</dbReference>
<comment type="cofactor">
    <cofactor evidence="7 10">
        <name>Mg(2+)</name>
        <dbReference type="ChEBI" id="CHEBI:18420"/>
    </cofactor>
    <text evidence="7 10">Binds 1 Mg(2+) ion per subunit.</text>
</comment>
<dbReference type="PIRSF" id="PIRSF000485">
    <property type="entry name" value="Amd_phspho_trans"/>
    <property type="match status" value="1"/>
</dbReference>
<feature type="binding site" evidence="7 10">
    <location>
        <position position="363"/>
    </location>
    <ligand>
        <name>Mg(2+)</name>
        <dbReference type="ChEBI" id="CHEBI:18420"/>
    </ligand>
</feature>
<evidence type="ECO:0000256" key="3">
    <source>
        <dbReference type="ARBA" id="ARBA00022676"/>
    </source>
</evidence>
<keyword evidence="7" id="KW-0004">4Fe-4S</keyword>
<gene>
    <name evidence="7" type="primary">purF</name>
    <name evidence="13" type="ORF">CS538_05510</name>
</gene>
<keyword evidence="5 7" id="KW-0658">Purine biosynthesis</keyword>
<comment type="catalytic activity">
    <reaction evidence="7 8">
        <text>5-phospho-beta-D-ribosylamine + L-glutamate + diphosphate = 5-phospho-alpha-D-ribose 1-diphosphate + L-glutamine + H2O</text>
        <dbReference type="Rhea" id="RHEA:14905"/>
        <dbReference type="ChEBI" id="CHEBI:15377"/>
        <dbReference type="ChEBI" id="CHEBI:29985"/>
        <dbReference type="ChEBI" id="CHEBI:33019"/>
        <dbReference type="ChEBI" id="CHEBI:58017"/>
        <dbReference type="ChEBI" id="CHEBI:58359"/>
        <dbReference type="ChEBI" id="CHEBI:58681"/>
        <dbReference type="EC" id="2.4.2.14"/>
    </reaction>
</comment>
<dbReference type="GO" id="GO:0006189">
    <property type="term" value="P:'de novo' IMP biosynthetic process"/>
    <property type="evidence" value="ECO:0007669"/>
    <property type="project" value="UniProtKB-UniRule"/>
</dbReference>
<evidence type="ECO:0000256" key="11">
    <source>
        <dbReference type="PIRSR" id="PIRSR000485-3"/>
    </source>
</evidence>
<evidence type="ECO:0000256" key="8">
    <source>
        <dbReference type="PIRNR" id="PIRNR000485"/>
    </source>
</evidence>
<dbReference type="EC" id="2.4.2.14" evidence="7"/>
<dbReference type="SUPFAM" id="SSF56235">
    <property type="entry name" value="N-terminal nucleophile aminohydrolases (Ntn hydrolases)"/>
    <property type="match status" value="1"/>
</dbReference>
<dbReference type="GO" id="GO:0004044">
    <property type="term" value="F:amidophosphoribosyltransferase activity"/>
    <property type="evidence" value="ECO:0007669"/>
    <property type="project" value="UniProtKB-UniRule"/>
</dbReference>
<keyword evidence="4 7" id="KW-0808">Transferase</keyword>
<evidence type="ECO:0000256" key="6">
    <source>
        <dbReference type="ARBA" id="ARBA00022962"/>
    </source>
</evidence>
<evidence type="ECO:0000256" key="5">
    <source>
        <dbReference type="ARBA" id="ARBA00022755"/>
    </source>
</evidence>
<dbReference type="GO" id="GO:0009113">
    <property type="term" value="P:purine nucleobase biosynthetic process"/>
    <property type="evidence" value="ECO:0007669"/>
    <property type="project" value="UniProtKB-UniRule"/>
</dbReference>
<keyword evidence="7 11" id="KW-0411">Iron-sulfur</keyword>
<keyword evidence="7 11" id="KW-0408">Iron</keyword>
<dbReference type="PANTHER" id="PTHR11907">
    <property type="entry name" value="AMIDOPHOSPHORIBOSYLTRANSFERASE"/>
    <property type="match status" value="1"/>
</dbReference>
<dbReference type="CDD" id="cd00715">
    <property type="entry name" value="GPATase_N"/>
    <property type="match status" value="1"/>
</dbReference>
<evidence type="ECO:0000259" key="12">
    <source>
        <dbReference type="PROSITE" id="PS51278"/>
    </source>
</evidence>
<feature type="binding site" evidence="7 11">
    <location>
        <position position="449"/>
    </location>
    <ligand>
        <name>[4Fe-4S] cluster</name>
        <dbReference type="ChEBI" id="CHEBI:49883"/>
    </ligand>
</feature>
<reference evidence="13 14" key="1">
    <citation type="submission" date="2017-10" db="EMBL/GenBank/DDBJ databases">
        <title>Reclassification of Eubacterium combesii and discrepancies in the nomenclature of botulinum neurotoxin producing clostridia. Request for an Opinion.</title>
        <authorList>
            <person name="Dobritsa A.P."/>
            <person name="Kutumbaka K.K."/>
            <person name="Samadpour M."/>
        </authorList>
    </citation>
    <scope>NUCLEOTIDE SEQUENCE [LARGE SCALE GENOMIC DNA]</scope>
    <source>
        <strain evidence="13 14">DSM 20696</strain>
    </source>
</reference>
<dbReference type="InterPro" id="IPR005854">
    <property type="entry name" value="PurF"/>
</dbReference>
<dbReference type="InterPro" id="IPR000836">
    <property type="entry name" value="PRTase_dom"/>
</dbReference>
<feature type="domain" description="Glutamine amidotransferase type-2" evidence="12">
    <location>
        <begin position="16"/>
        <end position="238"/>
    </location>
</feature>
<dbReference type="CDD" id="cd06223">
    <property type="entry name" value="PRTases_typeI"/>
    <property type="match status" value="1"/>
</dbReference>
<dbReference type="GO" id="GO:0000287">
    <property type="term" value="F:magnesium ion binding"/>
    <property type="evidence" value="ECO:0007669"/>
    <property type="project" value="UniProtKB-UniRule"/>
</dbReference>
<feature type="binding site" evidence="7 11">
    <location>
        <position position="452"/>
    </location>
    <ligand>
        <name>[4Fe-4S] cluster</name>
        <dbReference type="ChEBI" id="CHEBI:49883"/>
    </ligand>
</feature>
<dbReference type="Gene3D" id="3.60.20.10">
    <property type="entry name" value="Glutamine Phosphoribosylpyrophosphate, subunit 1, domain 1"/>
    <property type="match status" value="1"/>
</dbReference>
<protein>
    <recommendedName>
        <fullName evidence="7">Amidophosphoribosyltransferase</fullName>
        <shortName evidence="7">ATase</shortName>
        <ecNumber evidence="7">2.4.2.14</ecNumber>
    </recommendedName>
    <alternativeName>
        <fullName evidence="7">Glutamine phosphoribosylpyrophosphate amidotransferase</fullName>
        <shortName evidence="7">GPATase</shortName>
    </alternativeName>
</protein>
<evidence type="ECO:0000313" key="14">
    <source>
        <dbReference type="Proteomes" id="UP000231322"/>
    </source>
</evidence>
<feature type="binding site" evidence="7 10">
    <location>
        <position position="364"/>
    </location>
    <ligand>
        <name>Mg(2+)</name>
        <dbReference type="ChEBI" id="CHEBI:18420"/>
    </ligand>
</feature>
<dbReference type="Proteomes" id="UP000231322">
    <property type="component" value="Unassembled WGS sequence"/>
</dbReference>
<evidence type="ECO:0000256" key="1">
    <source>
        <dbReference type="ARBA" id="ARBA00005209"/>
    </source>
</evidence>
<comment type="function">
    <text evidence="7">Catalyzes the formation of phosphoribosylamine from phosphoribosylpyrophosphate (PRPP) and glutamine.</text>
</comment>
<dbReference type="SUPFAM" id="SSF53271">
    <property type="entry name" value="PRTase-like"/>
    <property type="match status" value="1"/>
</dbReference>
<organism evidence="13 14">
    <name type="scientific">Clostridium combesii</name>
    <dbReference type="NCBI Taxonomy" id="39481"/>
    <lineage>
        <taxon>Bacteria</taxon>
        <taxon>Bacillati</taxon>
        <taxon>Bacillota</taxon>
        <taxon>Clostridia</taxon>
        <taxon>Eubacteriales</taxon>
        <taxon>Clostridiaceae</taxon>
        <taxon>Clostridium</taxon>
    </lineage>
</organism>
<evidence type="ECO:0000256" key="4">
    <source>
        <dbReference type="ARBA" id="ARBA00022679"/>
    </source>
</evidence>
<name>A0A2G7HKP8_9CLOT</name>
<evidence type="ECO:0000256" key="9">
    <source>
        <dbReference type="PIRSR" id="PIRSR000485-1"/>
    </source>
</evidence>
<keyword evidence="14" id="KW-1185">Reference proteome</keyword>
<dbReference type="InterPro" id="IPR017932">
    <property type="entry name" value="GATase_2_dom"/>
</dbReference>
<evidence type="ECO:0000256" key="2">
    <source>
        <dbReference type="ARBA" id="ARBA00010138"/>
    </source>
</evidence>
<dbReference type="Gene3D" id="3.40.50.2020">
    <property type="match status" value="1"/>
</dbReference>
<comment type="caution">
    <text evidence="13">The sequence shown here is derived from an EMBL/GenBank/DDBJ whole genome shotgun (WGS) entry which is preliminary data.</text>
</comment>
<keyword evidence="3 7" id="KW-0328">Glycosyltransferase</keyword>
<keyword evidence="7 10" id="KW-0479">Metal-binding</keyword>
<feature type="binding site" evidence="7 11">
    <location>
        <position position="400"/>
    </location>
    <ligand>
        <name>[4Fe-4S] cluster</name>
        <dbReference type="ChEBI" id="CHEBI:49883"/>
    </ligand>
</feature>
<sequence length="460" mass="51693">MQMVFDRKQDKFREECGVFGAFKDYTSELGEIFYPGLVSLQHRGEESSGISYTTSKGMITKKALGMVSNLFSKEDFYKMKYFSAIGHVRYSTSGNASIENAQPFQEETIDGSISLAHNGNLLNYLNVKYELEKKGMIFKSNSDSEIILKFILEKIKEVREIEKAIAYAINTLKGAFSVLILTEDKLIGFRDKNGIRPLCLGKIEGNYILSSESTSIDVVGGEYIRDVDPGEIVVINKKGIKFIKNKEVYCGSLCALEYIYFSRPDSIIDGINLSQFRIKCGEKLYEKYKLNSDIVMGVPESGNFAALGYSKESNIPYSIGLIKNSYVGRNFIKATEKERKRDINIKINAIKSIVQDKSVIVIDDSIVRGTSSKKVVSALKKAGAREVHFMVASPKINYYCNLGIDIKSKKELLSFQKTKEEMRKFIGADSLEFLSLIDMEQCLNKSNICTGCFDGSYANY</sequence>
<dbReference type="PROSITE" id="PS51278">
    <property type="entry name" value="GATASE_TYPE_2"/>
    <property type="match status" value="1"/>
</dbReference>
<evidence type="ECO:0000256" key="10">
    <source>
        <dbReference type="PIRSR" id="PIRSR000485-2"/>
    </source>
</evidence>
<comment type="similarity">
    <text evidence="2 7 8">In the C-terminal section; belongs to the purine/pyrimidine phosphoribosyltransferase family.</text>
</comment>
<keyword evidence="6 7" id="KW-0315">Glutamine amidotransferase</keyword>
<dbReference type="Pfam" id="PF13522">
    <property type="entry name" value="GATase_6"/>
    <property type="match status" value="1"/>
</dbReference>